<dbReference type="Proteomes" id="UP000494163">
    <property type="component" value="Chromosome X"/>
</dbReference>
<dbReference type="InterPro" id="IPR009072">
    <property type="entry name" value="Histone-fold"/>
</dbReference>
<sequence length="192" mass="21317">METAEKAKTNAQQIKQVHKAAAATIESMLKEQNIEEHEPRVVNQLVEFTFGYVTSMLDDAKIYAQHAGKQRIELDDVRLAQEQQRRRSELPTTEQLAKLAESINAKPLPAIKPHCGQRLPPAHCCLTGVNYKLRAANPPPKKMPKSALRTHLANASNGAAKLQLQLKQEAAAMKMGSGSFAFVRKEVNNNKK</sequence>
<dbReference type="GO" id="GO:0000124">
    <property type="term" value="C:SAGA complex"/>
    <property type="evidence" value="ECO:0007669"/>
    <property type="project" value="TreeGrafter"/>
</dbReference>
<dbReference type="GO" id="GO:0005669">
    <property type="term" value="C:transcription factor TFIID complex"/>
    <property type="evidence" value="ECO:0007669"/>
    <property type="project" value="TreeGrafter"/>
</dbReference>
<keyword evidence="7" id="KW-1185">Reference proteome</keyword>
<evidence type="ECO:0000256" key="2">
    <source>
        <dbReference type="ARBA" id="ARBA00007646"/>
    </source>
</evidence>
<dbReference type="AlphaFoldDB" id="A0A0M3QZ38"/>
<dbReference type="PANTHER" id="PTHR48068:SF4">
    <property type="entry name" value="TATA-BOX BINDING PROTEIN ASSOCIATED FACTOR 9"/>
    <property type="match status" value="1"/>
</dbReference>
<dbReference type="SUPFAM" id="SSF47113">
    <property type="entry name" value="Histone-fold"/>
    <property type="match status" value="1"/>
</dbReference>
<dbReference type="CDD" id="cd07979">
    <property type="entry name" value="HFD_TAF9"/>
    <property type="match status" value="1"/>
</dbReference>
<evidence type="ECO:0000313" key="6">
    <source>
        <dbReference type="EMBL" id="ALC48753.1"/>
    </source>
</evidence>
<evidence type="ECO:0000256" key="5">
    <source>
        <dbReference type="ARBA" id="ARBA00023242"/>
    </source>
</evidence>
<dbReference type="OrthoDB" id="341924at2759"/>
<gene>
    <name evidence="6" type="ORF">Dbus_chrXg609</name>
</gene>
<dbReference type="GO" id="GO:0046982">
    <property type="term" value="F:protein heterodimerization activity"/>
    <property type="evidence" value="ECO:0007669"/>
    <property type="project" value="InterPro"/>
</dbReference>
<accession>A0A0M3QZ38</accession>
<dbReference type="STRING" id="30019.A0A0M3QZ38"/>
<keyword evidence="4" id="KW-0804">Transcription</keyword>
<reference evidence="6 7" key="1">
    <citation type="submission" date="2015-08" db="EMBL/GenBank/DDBJ databases">
        <title>Ancestral chromatin configuration constrains chromatin evolution on differentiating sex chromosomes in Drosophila.</title>
        <authorList>
            <person name="Zhou Q."/>
            <person name="Bachtrog D."/>
        </authorList>
    </citation>
    <scope>NUCLEOTIDE SEQUENCE [LARGE SCALE GENOMIC DNA]</scope>
    <source>
        <tissue evidence="6">Whole larvae</tissue>
    </source>
</reference>
<dbReference type="Pfam" id="PF02291">
    <property type="entry name" value="TFIID-31kDa"/>
    <property type="match status" value="1"/>
</dbReference>
<dbReference type="InterPro" id="IPR003162">
    <property type="entry name" value="TFIID-31"/>
</dbReference>
<dbReference type="EMBL" id="CP012528">
    <property type="protein sequence ID" value="ALC48753.1"/>
    <property type="molecule type" value="Genomic_DNA"/>
</dbReference>
<comment type="similarity">
    <text evidence="2">Belongs to the TAF9 family.</text>
</comment>
<dbReference type="Gene3D" id="1.10.20.10">
    <property type="entry name" value="Histone, subunit A"/>
    <property type="match status" value="1"/>
</dbReference>
<comment type="subcellular location">
    <subcellularLocation>
        <location evidence="1">Nucleus</location>
    </subcellularLocation>
</comment>
<dbReference type="PANTHER" id="PTHR48068">
    <property type="entry name" value="TAF9 RNA POLYMERASE II, TATA BOX-BINDING PROTEIN (TBP)-ASSOCIATED FACTOR"/>
    <property type="match status" value="1"/>
</dbReference>
<dbReference type="InterPro" id="IPR051431">
    <property type="entry name" value="TFIID_subunit_9"/>
</dbReference>
<name>A0A0M3QZ38_DROBS</name>
<dbReference type="GO" id="GO:0003713">
    <property type="term" value="F:transcription coactivator activity"/>
    <property type="evidence" value="ECO:0007669"/>
    <property type="project" value="TreeGrafter"/>
</dbReference>
<evidence type="ECO:0000313" key="7">
    <source>
        <dbReference type="Proteomes" id="UP000494163"/>
    </source>
</evidence>
<dbReference type="SMR" id="A0A0M3QZ38"/>
<keyword evidence="5" id="KW-0539">Nucleus</keyword>
<protein>
    <submittedName>
        <fullName evidence="6">E-y-1</fullName>
    </submittedName>
</protein>
<evidence type="ECO:0000256" key="1">
    <source>
        <dbReference type="ARBA" id="ARBA00004123"/>
    </source>
</evidence>
<dbReference type="GO" id="GO:0016251">
    <property type="term" value="F:RNA polymerase II general transcription initiation factor activity"/>
    <property type="evidence" value="ECO:0007669"/>
    <property type="project" value="TreeGrafter"/>
</dbReference>
<keyword evidence="3" id="KW-0805">Transcription regulation</keyword>
<proteinExistence type="inferred from homology"/>
<dbReference type="GO" id="GO:0051123">
    <property type="term" value="P:RNA polymerase II preinitiation complex assembly"/>
    <property type="evidence" value="ECO:0007669"/>
    <property type="project" value="TreeGrafter"/>
</dbReference>
<evidence type="ECO:0000256" key="4">
    <source>
        <dbReference type="ARBA" id="ARBA00023163"/>
    </source>
</evidence>
<dbReference type="OMA" id="GIEDYEP"/>
<evidence type="ECO:0000256" key="3">
    <source>
        <dbReference type="ARBA" id="ARBA00023015"/>
    </source>
</evidence>
<organism evidence="6 7">
    <name type="scientific">Drosophila busckii</name>
    <name type="common">Fruit fly</name>
    <dbReference type="NCBI Taxonomy" id="30019"/>
    <lineage>
        <taxon>Eukaryota</taxon>
        <taxon>Metazoa</taxon>
        <taxon>Ecdysozoa</taxon>
        <taxon>Arthropoda</taxon>
        <taxon>Hexapoda</taxon>
        <taxon>Insecta</taxon>
        <taxon>Pterygota</taxon>
        <taxon>Neoptera</taxon>
        <taxon>Endopterygota</taxon>
        <taxon>Diptera</taxon>
        <taxon>Brachycera</taxon>
        <taxon>Muscomorpha</taxon>
        <taxon>Ephydroidea</taxon>
        <taxon>Drosophilidae</taxon>
        <taxon>Drosophila</taxon>
    </lineage>
</organism>